<organism evidence="2 3">
    <name type="scientific">Caenorhabditis remanei</name>
    <name type="common">Caenorhabditis vulgaris</name>
    <dbReference type="NCBI Taxonomy" id="31234"/>
    <lineage>
        <taxon>Eukaryota</taxon>
        <taxon>Metazoa</taxon>
        <taxon>Ecdysozoa</taxon>
        <taxon>Nematoda</taxon>
        <taxon>Chromadorea</taxon>
        <taxon>Rhabditida</taxon>
        <taxon>Rhabditina</taxon>
        <taxon>Rhabditomorpha</taxon>
        <taxon>Rhabditoidea</taxon>
        <taxon>Rhabditidae</taxon>
        <taxon>Peloderinae</taxon>
        <taxon>Caenorhabditis</taxon>
    </lineage>
</organism>
<dbReference type="RefSeq" id="XP_053590345.1">
    <property type="nucleotide sequence ID" value="XM_053726151.1"/>
</dbReference>
<dbReference type="InterPro" id="IPR045068">
    <property type="entry name" value="BACURD1-3"/>
</dbReference>
<reference evidence="2 3" key="1">
    <citation type="submission" date="2019-12" db="EMBL/GenBank/DDBJ databases">
        <title>Chromosome-level assembly of the Caenorhabditis remanei genome.</title>
        <authorList>
            <person name="Teterina A.A."/>
            <person name="Willis J.H."/>
            <person name="Phillips P.C."/>
        </authorList>
    </citation>
    <scope>NUCLEOTIDE SEQUENCE [LARGE SCALE GENOMIC DNA]</scope>
    <source>
        <strain evidence="2 3">PX506</strain>
        <tissue evidence="2">Whole organism</tissue>
    </source>
</reference>
<dbReference type="SUPFAM" id="SSF54695">
    <property type="entry name" value="POZ domain"/>
    <property type="match status" value="2"/>
</dbReference>
<evidence type="ECO:0000259" key="1">
    <source>
        <dbReference type="PROSITE" id="PS50097"/>
    </source>
</evidence>
<dbReference type="InterPro" id="IPR003131">
    <property type="entry name" value="T1-type_BTB"/>
</dbReference>
<dbReference type="GO" id="GO:0051260">
    <property type="term" value="P:protein homooligomerization"/>
    <property type="evidence" value="ECO:0007669"/>
    <property type="project" value="InterPro"/>
</dbReference>
<dbReference type="Pfam" id="PF02214">
    <property type="entry name" value="BTB_2"/>
    <property type="match status" value="2"/>
</dbReference>
<dbReference type="PANTHER" id="PTHR11145">
    <property type="entry name" value="BTB/POZ DOMAIN-CONTAINING ADAPTER FOR CUL3-MEDIATED RHOA DEGRADATION PROTEIN FAMILY MEMBER"/>
    <property type="match status" value="1"/>
</dbReference>
<evidence type="ECO:0000313" key="3">
    <source>
        <dbReference type="Proteomes" id="UP000483820"/>
    </source>
</evidence>
<dbReference type="PROSITE" id="PS50097">
    <property type="entry name" value="BTB"/>
    <property type="match status" value="2"/>
</dbReference>
<feature type="domain" description="BTB" evidence="1">
    <location>
        <begin position="5"/>
        <end position="73"/>
    </location>
</feature>
<protein>
    <recommendedName>
        <fullName evidence="1">BTB domain-containing protein</fullName>
    </recommendedName>
</protein>
<dbReference type="InterPro" id="IPR011333">
    <property type="entry name" value="SKP1/BTB/POZ_sf"/>
</dbReference>
<dbReference type="AlphaFoldDB" id="A0A6A5HJY2"/>
<dbReference type="PANTHER" id="PTHR11145:SF19">
    <property type="entry name" value="BTB DOMAIN-CONTAINING PROTEIN-RELATED"/>
    <property type="match status" value="1"/>
</dbReference>
<dbReference type="EMBL" id="WUAV01000002">
    <property type="protein sequence ID" value="KAF1767421.1"/>
    <property type="molecule type" value="Genomic_DNA"/>
</dbReference>
<gene>
    <name evidence="2" type="ORF">GCK72_007380</name>
</gene>
<evidence type="ECO:0000313" key="2">
    <source>
        <dbReference type="EMBL" id="KAF1767421.1"/>
    </source>
</evidence>
<sequence length="465" mass="53205">MASGNIVKLDIGGTVFKTTKSTLTRFDGMLKVMMETEIPVEKDESGCIFIDRSPKHFDGILNFLRDGQVTLPDSEKEILEIQQEAQFYQLDGLMELCKIQLEPTNNFRIIETDKEMLEIITHPKKSVLVIHLPAYHDGTITYPLGFDANILSTKYGSNFDIYYKPYKINNDLPKEAAPKAPPHAHPCKEALKEPFFVIYQAGCIHARPRRHMRGTVTFMQAVENEIALRYKLNDSTLKMSSGNIVKLNIGGTVFQTTKSTLTRFDGMLKVMIETEIPVEKDESGCIFIDRDPTHFRLILNFLRDGHVALPDSEKEILEIEQEAQFYLLDGLMELCKRQLKHSAEKKIPPNHNLRIIETDKEMLEIITHPKKAVLIFHLPVTNGGIIIYPDGFNANTVSMKYGSIFDIYYKPYKAHQDLPSDPYFNIYEVNSIRLGPNSSFYQNKFSQFMVQLERGIANHIQNNGY</sequence>
<accession>A0A6A5HJY2</accession>
<dbReference type="InterPro" id="IPR000210">
    <property type="entry name" value="BTB/POZ_dom"/>
</dbReference>
<dbReference type="GeneID" id="9826430"/>
<comment type="caution">
    <text evidence="2">The sequence shown here is derived from an EMBL/GenBank/DDBJ whole genome shotgun (WGS) entry which is preliminary data.</text>
</comment>
<name>A0A6A5HJY2_CAERE</name>
<dbReference type="CDD" id="cd18316">
    <property type="entry name" value="BTB_POZ_KCTD-like"/>
    <property type="match status" value="1"/>
</dbReference>
<dbReference type="SMART" id="SM00225">
    <property type="entry name" value="BTB"/>
    <property type="match status" value="2"/>
</dbReference>
<dbReference type="Proteomes" id="UP000483820">
    <property type="component" value="Chromosome II"/>
</dbReference>
<dbReference type="Gene3D" id="3.30.710.10">
    <property type="entry name" value="Potassium Channel Kv1.1, Chain A"/>
    <property type="match status" value="2"/>
</dbReference>
<feature type="domain" description="BTB" evidence="1">
    <location>
        <begin position="233"/>
        <end position="311"/>
    </location>
</feature>
<dbReference type="CTD" id="9826430"/>
<proteinExistence type="predicted"/>
<dbReference type="KEGG" id="crq:GCK72_007380"/>